<dbReference type="InterPro" id="IPR001878">
    <property type="entry name" value="Znf_CCHC"/>
</dbReference>
<evidence type="ECO:0000313" key="4">
    <source>
        <dbReference type="EMBL" id="KAG8501637.1"/>
    </source>
</evidence>
<reference evidence="4 5" key="1">
    <citation type="journal article" date="2021" name="bioRxiv">
        <title>The Gossypium anomalum genome as a resource for cotton improvement and evolutionary analysis of hybrid incompatibility.</title>
        <authorList>
            <person name="Grover C.E."/>
            <person name="Yuan D."/>
            <person name="Arick M.A."/>
            <person name="Miller E.R."/>
            <person name="Hu G."/>
            <person name="Peterson D.G."/>
            <person name="Wendel J.F."/>
            <person name="Udall J.A."/>
        </authorList>
    </citation>
    <scope>NUCLEOTIDE SEQUENCE [LARGE SCALE GENOMIC DNA]</scope>
    <source>
        <strain evidence="4">JFW-Udall</strain>
        <tissue evidence="4">Leaf</tissue>
    </source>
</reference>
<keyword evidence="1" id="KW-0862">Zinc</keyword>
<dbReference type="PANTHER" id="PTHR31286">
    <property type="entry name" value="GLYCINE-RICH CELL WALL STRUCTURAL PROTEIN 1.8-LIKE"/>
    <property type="match status" value="1"/>
</dbReference>
<evidence type="ECO:0000256" key="2">
    <source>
        <dbReference type="SAM" id="MobiDB-lite"/>
    </source>
</evidence>
<feature type="region of interest" description="Disordered" evidence="2">
    <location>
        <begin position="364"/>
        <end position="398"/>
    </location>
</feature>
<evidence type="ECO:0000259" key="3">
    <source>
        <dbReference type="PROSITE" id="PS50158"/>
    </source>
</evidence>
<dbReference type="GO" id="GO:0003676">
    <property type="term" value="F:nucleic acid binding"/>
    <property type="evidence" value="ECO:0007669"/>
    <property type="project" value="InterPro"/>
</dbReference>
<dbReference type="PROSITE" id="PS50158">
    <property type="entry name" value="ZF_CCHC"/>
    <property type="match status" value="1"/>
</dbReference>
<proteinExistence type="predicted"/>
<keyword evidence="5" id="KW-1185">Reference proteome</keyword>
<sequence length="765" mass="87272">MQEFSLKSGANTPFLEVDVGDGSRLEADRITKKVRFKGGTDEEAIDMMVESGLSPKLSWKDKLLGTKSGVSDKEESGSSSIDSEEDIEILEGDIHRSIVNGIPAIDFSERIQHILFKEMERTVVLKLLGRNIGYGTLNNRIYSLWNPSKPFHLMDIKNRYFLAKFQSIDDYTKVLTQGPWLIYGQYLTVQPWTKEFSTSQPYPSTVLAWIPFPGLPGFLYKKKILEEIRGTIGKVVRLALNINNRIRGRFARMVVYINLDKLLIAQVLVNGMKQRVEYEALPTVCFTCGKYGHTKELCMALQSELPPEIDQLKVASIEAEKGGECADYGLWMMVERPLKSQKADIGPNGIMGMLTGTSVESYIADGPSSSRPSVAHSKNKESQATISEVNETDEPSMVSKSATLMPDLNCQGCASSKFLRAFREYNFEYRPDIVCLLEPRVSGNKVNFIIDKLGFDRSHRIESVGFSGGIWVGWKDFISISIIHNHPQFMLLRDLGFIGPSFTWQRGWTKQANFKDLVYNKWSFSGNMADSLSEFTSHVKYWNRSIYGHLGTRKRQLLKSLVSIQKAMDQSTSRRLANLEMEVRDELESVLNHEELLWRQKARCDWLQFGNRNTSFFYNRTMQRRKSNRILALRISNGEWCSDQSILSDEALKFFEKLYGEKPSAKSNPPFNFFSRLKEQDIDFLQKPVLNEEIKKALFNMAPLKAPRSDGFHAHFFQSQWDLVGGAVCEWVQGIFAGNKIEEALNNTLIVLILKMDRPEEFSQF</sequence>
<dbReference type="Proteomes" id="UP000701853">
    <property type="component" value="Chromosome 2"/>
</dbReference>
<dbReference type="GO" id="GO:0008270">
    <property type="term" value="F:zinc ion binding"/>
    <property type="evidence" value="ECO:0007669"/>
    <property type="project" value="UniProtKB-KW"/>
</dbReference>
<dbReference type="PANTHER" id="PTHR31286:SF173">
    <property type="entry name" value="DUF4283 DOMAIN-CONTAINING PROTEIN"/>
    <property type="match status" value="1"/>
</dbReference>
<name>A0A8J6D7T1_9ROSI</name>
<gene>
    <name evidence="4" type="ORF">CXB51_004070</name>
</gene>
<dbReference type="InterPro" id="IPR025558">
    <property type="entry name" value="DUF4283"/>
</dbReference>
<dbReference type="Pfam" id="PF14111">
    <property type="entry name" value="DUF4283"/>
    <property type="match status" value="1"/>
</dbReference>
<keyword evidence="1" id="KW-0863">Zinc-finger</keyword>
<keyword evidence="1" id="KW-0479">Metal-binding</keyword>
<accession>A0A8J6D7T1</accession>
<dbReference type="InterPro" id="IPR040256">
    <property type="entry name" value="At4g02000-like"/>
</dbReference>
<dbReference type="EMBL" id="JAHUZN010000002">
    <property type="protein sequence ID" value="KAG8501637.1"/>
    <property type="molecule type" value="Genomic_DNA"/>
</dbReference>
<dbReference type="AlphaFoldDB" id="A0A8J6D7T1"/>
<dbReference type="OrthoDB" id="1750606at2759"/>
<organism evidence="4 5">
    <name type="scientific">Gossypium anomalum</name>
    <dbReference type="NCBI Taxonomy" id="47600"/>
    <lineage>
        <taxon>Eukaryota</taxon>
        <taxon>Viridiplantae</taxon>
        <taxon>Streptophyta</taxon>
        <taxon>Embryophyta</taxon>
        <taxon>Tracheophyta</taxon>
        <taxon>Spermatophyta</taxon>
        <taxon>Magnoliopsida</taxon>
        <taxon>eudicotyledons</taxon>
        <taxon>Gunneridae</taxon>
        <taxon>Pentapetalae</taxon>
        <taxon>rosids</taxon>
        <taxon>malvids</taxon>
        <taxon>Malvales</taxon>
        <taxon>Malvaceae</taxon>
        <taxon>Malvoideae</taxon>
        <taxon>Gossypium</taxon>
    </lineage>
</organism>
<comment type="caution">
    <text evidence="4">The sequence shown here is derived from an EMBL/GenBank/DDBJ whole genome shotgun (WGS) entry which is preliminary data.</text>
</comment>
<evidence type="ECO:0000256" key="1">
    <source>
        <dbReference type="PROSITE-ProRule" id="PRU00047"/>
    </source>
</evidence>
<protein>
    <recommendedName>
        <fullName evidence="3">CCHC-type domain-containing protein</fullName>
    </recommendedName>
</protein>
<feature type="domain" description="CCHC-type" evidence="3">
    <location>
        <begin position="285"/>
        <end position="298"/>
    </location>
</feature>
<evidence type="ECO:0000313" key="5">
    <source>
        <dbReference type="Proteomes" id="UP000701853"/>
    </source>
</evidence>